<dbReference type="InterPro" id="IPR014710">
    <property type="entry name" value="RmlC-like_jellyroll"/>
</dbReference>
<dbReference type="PANTHER" id="PTHR24567:SF75">
    <property type="entry name" value="FUMARATE AND NITRATE REDUCTION REGULATORY PROTEIN"/>
    <property type="match status" value="1"/>
</dbReference>
<evidence type="ECO:0000256" key="1">
    <source>
        <dbReference type="ARBA" id="ARBA00023015"/>
    </source>
</evidence>
<dbReference type="InterPro" id="IPR018335">
    <property type="entry name" value="Tscrpt_reg_HTH_Crp-type_CS"/>
</dbReference>
<dbReference type="Pfam" id="PF00027">
    <property type="entry name" value="cNMP_binding"/>
    <property type="match status" value="1"/>
</dbReference>
<dbReference type="SMART" id="SM00100">
    <property type="entry name" value="cNMP"/>
    <property type="match status" value="1"/>
</dbReference>
<dbReference type="KEGG" id="slut:H9L13_09470"/>
<dbReference type="InterPro" id="IPR018490">
    <property type="entry name" value="cNMP-bd_dom_sf"/>
</dbReference>
<keyword evidence="1" id="KW-0805">Transcription regulation</keyword>
<dbReference type="Gene3D" id="1.10.10.10">
    <property type="entry name" value="Winged helix-like DNA-binding domain superfamily/Winged helix DNA-binding domain"/>
    <property type="match status" value="1"/>
</dbReference>
<keyword evidence="7" id="KW-1185">Reference proteome</keyword>
<dbReference type="CDD" id="cd00092">
    <property type="entry name" value="HTH_CRP"/>
    <property type="match status" value="1"/>
</dbReference>
<dbReference type="PANTHER" id="PTHR24567">
    <property type="entry name" value="CRP FAMILY TRANSCRIPTIONAL REGULATORY PROTEIN"/>
    <property type="match status" value="1"/>
</dbReference>
<dbReference type="InterPro" id="IPR036388">
    <property type="entry name" value="WH-like_DNA-bd_sf"/>
</dbReference>
<feature type="domain" description="HTH crp-type" evidence="5">
    <location>
        <begin position="159"/>
        <end position="234"/>
    </location>
</feature>
<organism evidence="6 7">
    <name type="scientific">Sphingomonas lutea</name>
    <dbReference type="NCBI Taxonomy" id="1045317"/>
    <lineage>
        <taxon>Bacteria</taxon>
        <taxon>Pseudomonadati</taxon>
        <taxon>Pseudomonadota</taxon>
        <taxon>Alphaproteobacteria</taxon>
        <taxon>Sphingomonadales</taxon>
        <taxon>Sphingomonadaceae</taxon>
        <taxon>Sphingomonas</taxon>
    </lineage>
</organism>
<evidence type="ECO:0000259" key="5">
    <source>
        <dbReference type="PROSITE" id="PS51063"/>
    </source>
</evidence>
<keyword evidence="2" id="KW-0238">DNA-binding</keyword>
<evidence type="ECO:0000313" key="7">
    <source>
        <dbReference type="Proteomes" id="UP000515971"/>
    </source>
</evidence>
<dbReference type="InterPro" id="IPR012318">
    <property type="entry name" value="HTH_CRP"/>
</dbReference>
<dbReference type="GO" id="GO:0003700">
    <property type="term" value="F:DNA-binding transcription factor activity"/>
    <property type="evidence" value="ECO:0007669"/>
    <property type="project" value="InterPro"/>
</dbReference>
<evidence type="ECO:0000259" key="4">
    <source>
        <dbReference type="PROSITE" id="PS50042"/>
    </source>
</evidence>
<dbReference type="SMART" id="SM00419">
    <property type="entry name" value="HTH_CRP"/>
    <property type="match status" value="1"/>
</dbReference>
<protein>
    <submittedName>
        <fullName evidence="6">Helix-turn-helix domain-containing protein</fullName>
    </submittedName>
</protein>
<dbReference type="Pfam" id="PF13545">
    <property type="entry name" value="HTH_Crp_2"/>
    <property type="match status" value="1"/>
</dbReference>
<dbReference type="Proteomes" id="UP000515971">
    <property type="component" value="Chromosome"/>
</dbReference>
<dbReference type="PROSITE" id="PS50042">
    <property type="entry name" value="CNMP_BINDING_3"/>
    <property type="match status" value="1"/>
</dbReference>
<evidence type="ECO:0000256" key="3">
    <source>
        <dbReference type="ARBA" id="ARBA00023163"/>
    </source>
</evidence>
<dbReference type="Gene3D" id="2.60.120.10">
    <property type="entry name" value="Jelly Rolls"/>
    <property type="match status" value="1"/>
</dbReference>
<dbReference type="GO" id="GO:0005829">
    <property type="term" value="C:cytosol"/>
    <property type="evidence" value="ECO:0007669"/>
    <property type="project" value="TreeGrafter"/>
</dbReference>
<dbReference type="InterPro" id="IPR000595">
    <property type="entry name" value="cNMP-bd_dom"/>
</dbReference>
<dbReference type="AlphaFoldDB" id="A0A7G9SGA6"/>
<reference evidence="6 7" key="1">
    <citation type="submission" date="2020-08" db="EMBL/GenBank/DDBJ databases">
        <title>Genome sequence of Sphingomonas lutea KCTC 23642T.</title>
        <authorList>
            <person name="Hyun D.-W."/>
            <person name="Bae J.-W."/>
        </authorList>
    </citation>
    <scope>NUCLEOTIDE SEQUENCE [LARGE SCALE GENOMIC DNA]</scope>
    <source>
        <strain evidence="6 7">KCTC 23642</strain>
    </source>
</reference>
<dbReference type="PROSITE" id="PS51063">
    <property type="entry name" value="HTH_CRP_2"/>
    <property type="match status" value="1"/>
</dbReference>
<dbReference type="CDD" id="cd00038">
    <property type="entry name" value="CAP_ED"/>
    <property type="match status" value="1"/>
</dbReference>
<gene>
    <name evidence="6" type="ORF">H9L13_09470</name>
</gene>
<feature type="domain" description="Cyclic nucleotide-binding" evidence="4">
    <location>
        <begin position="28"/>
        <end position="145"/>
    </location>
</feature>
<evidence type="ECO:0000313" key="6">
    <source>
        <dbReference type="EMBL" id="QNN66881.1"/>
    </source>
</evidence>
<keyword evidence="3" id="KW-0804">Transcription</keyword>
<dbReference type="SUPFAM" id="SSF46785">
    <property type="entry name" value="Winged helix' DNA-binding domain"/>
    <property type="match status" value="1"/>
</dbReference>
<evidence type="ECO:0000256" key="2">
    <source>
        <dbReference type="ARBA" id="ARBA00023125"/>
    </source>
</evidence>
<accession>A0A7G9SGA6</accession>
<dbReference type="PRINTS" id="PR00034">
    <property type="entry name" value="HTHCRP"/>
</dbReference>
<dbReference type="RefSeq" id="WP_187537473.1">
    <property type="nucleotide sequence ID" value="NZ_BAABJT010000001.1"/>
</dbReference>
<proteinExistence type="predicted"/>
<sequence length="249" mass="28021">MPYVPTGKLTDLPHGHPCETCPVRPITICRGLDAATLAGMRSLGTMQRLRSEQSAFHEGDPAKRVFMVTQGALKLYTLLADGRRQITGFMFPGDFLGVSVDEEYAFTVEALKNTELWWFSREAFDRFVGEHPQIERELYRLAAHELAEAQRQMVLLGRKAAAERLASFFLSLLERTERVSGERETSFDLPMTRIDIADYLGLTKETVSRMLAHLRSRGLIRLQSQSCVEVLDRDALRGMAQGETAEVLG</sequence>
<dbReference type="GO" id="GO:0003677">
    <property type="term" value="F:DNA binding"/>
    <property type="evidence" value="ECO:0007669"/>
    <property type="project" value="UniProtKB-KW"/>
</dbReference>
<dbReference type="InterPro" id="IPR036390">
    <property type="entry name" value="WH_DNA-bd_sf"/>
</dbReference>
<name>A0A7G9SGA6_9SPHN</name>
<dbReference type="EMBL" id="CP060718">
    <property type="protein sequence ID" value="QNN66881.1"/>
    <property type="molecule type" value="Genomic_DNA"/>
</dbReference>
<dbReference type="SUPFAM" id="SSF51206">
    <property type="entry name" value="cAMP-binding domain-like"/>
    <property type="match status" value="1"/>
</dbReference>
<dbReference type="InterPro" id="IPR050397">
    <property type="entry name" value="Env_Response_Regulators"/>
</dbReference>
<dbReference type="PROSITE" id="PS00042">
    <property type="entry name" value="HTH_CRP_1"/>
    <property type="match status" value="1"/>
</dbReference>